<sequence length="128" mass="14349">MEWDPATAASHVDNIEEIGDSEENRLPLEDEDDVDDVDDAESCVTGSDGNEDGRYDDDDNDDDEGERRCVSWRMWCILGHQSPQGRGGVDVRDGSMSKSATARVDEAEENRLFWETCLAEESSMPQLF</sequence>
<dbReference type="EMBL" id="JADCNM010000319">
    <property type="protein sequence ID" value="KAG0448349.1"/>
    <property type="molecule type" value="Genomic_DNA"/>
</dbReference>
<dbReference type="OrthoDB" id="791254at2759"/>
<evidence type="ECO:0000256" key="1">
    <source>
        <dbReference type="SAM" id="MobiDB-lite"/>
    </source>
</evidence>
<dbReference type="Proteomes" id="UP000639772">
    <property type="component" value="Unassembled WGS sequence"/>
</dbReference>
<reference evidence="2 3" key="1">
    <citation type="journal article" date="2020" name="Nat. Food">
        <title>A phased Vanilla planifolia genome enables genetic improvement of flavour and production.</title>
        <authorList>
            <person name="Hasing T."/>
            <person name="Tang H."/>
            <person name="Brym M."/>
            <person name="Khazi F."/>
            <person name="Huang T."/>
            <person name="Chambers A.H."/>
        </authorList>
    </citation>
    <scope>NUCLEOTIDE SEQUENCE [LARGE SCALE GENOMIC DNA]</scope>
    <source>
        <tissue evidence="2">Leaf</tissue>
    </source>
</reference>
<feature type="compositionally biased region" description="Acidic residues" evidence="1">
    <location>
        <begin position="29"/>
        <end position="41"/>
    </location>
</feature>
<feature type="region of interest" description="Disordered" evidence="1">
    <location>
        <begin position="1"/>
        <end position="65"/>
    </location>
</feature>
<name>A0A835PA54_VANPL</name>
<comment type="caution">
    <text evidence="2">The sequence shown here is derived from an EMBL/GenBank/DDBJ whole genome shotgun (WGS) entry which is preliminary data.</text>
</comment>
<evidence type="ECO:0000313" key="3">
    <source>
        <dbReference type="Proteomes" id="UP000639772"/>
    </source>
</evidence>
<proteinExistence type="predicted"/>
<evidence type="ECO:0000313" key="2">
    <source>
        <dbReference type="EMBL" id="KAG0448349.1"/>
    </source>
</evidence>
<dbReference type="AlphaFoldDB" id="A0A835PA54"/>
<organism evidence="2 3">
    <name type="scientific">Vanilla planifolia</name>
    <name type="common">Vanilla</name>
    <dbReference type="NCBI Taxonomy" id="51239"/>
    <lineage>
        <taxon>Eukaryota</taxon>
        <taxon>Viridiplantae</taxon>
        <taxon>Streptophyta</taxon>
        <taxon>Embryophyta</taxon>
        <taxon>Tracheophyta</taxon>
        <taxon>Spermatophyta</taxon>
        <taxon>Magnoliopsida</taxon>
        <taxon>Liliopsida</taxon>
        <taxon>Asparagales</taxon>
        <taxon>Orchidaceae</taxon>
        <taxon>Vanilloideae</taxon>
        <taxon>Vanilleae</taxon>
        <taxon>Vanilla</taxon>
    </lineage>
</organism>
<gene>
    <name evidence="2" type="ORF">HPP92_027874</name>
</gene>
<accession>A0A835PA54</accession>
<feature type="compositionally biased region" description="Acidic residues" evidence="1">
    <location>
        <begin position="54"/>
        <end position="64"/>
    </location>
</feature>
<protein>
    <submittedName>
        <fullName evidence="2">Uncharacterized protein</fullName>
    </submittedName>
</protein>